<dbReference type="Pfam" id="PF00535">
    <property type="entry name" value="Glycos_transf_2"/>
    <property type="match status" value="1"/>
</dbReference>
<organism evidence="2 3">
    <name type="scientific">Bythopirellula goksoeyrii</name>
    <dbReference type="NCBI Taxonomy" id="1400387"/>
    <lineage>
        <taxon>Bacteria</taxon>
        <taxon>Pseudomonadati</taxon>
        <taxon>Planctomycetota</taxon>
        <taxon>Planctomycetia</taxon>
        <taxon>Pirellulales</taxon>
        <taxon>Lacipirellulaceae</taxon>
        <taxon>Bythopirellula</taxon>
    </lineage>
</organism>
<dbReference type="SUPFAM" id="SSF53448">
    <property type="entry name" value="Nucleotide-diphospho-sugar transferases"/>
    <property type="match status" value="1"/>
</dbReference>
<dbReference type="GO" id="GO:0016740">
    <property type="term" value="F:transferase activity"/>
    <property type="evidence" value="ECO:0007669"/>
    <property type="project" value="UniProtKB-KW"/>
</dbReference>
<feature type="domain" description="Glycosyltransferase 2-like" evidence="1">
    <location>
        <begin position="36"/>
        <end position="152"/>
    </location>
</feature>
<keyword evidence="2" id="KW-0808">Transferase</keyword>
<dbReference type="InterPro" id="IPR029044">
    <property type="entry name" value="Nucleotide-diphossugar_trans"/>
</dbReference>
<gene>
    <name evidence="2" type="ORF">Pr1d_03400</name>
</gene>
<dbReference type="EMBL" id="CP042913">
    <property type="protein sequence ID" value="QEG33079.1"/>
    <property type="molecule type" value="Genomic_DNA"/>
</dbReference>
<dbReference type="PANTHER" id="PTHR15046">
    <property type="entry name" value="GLYCO_TRANS_2-LIKE DOMAIN-CONTAINING PROTEIN"/>
    <property type="match status" value="1"/>
</dbReference>
<accession>A0A5B9Q5W8</accession>
<proteinExistence type="predicted"/>
<name>A0A5B9Q5W8_9BACT</name>
<dbReference type="OrthoDB" id="255774at2"/>
<dbReference type="PANTHER" id="PTHR15046:SF3">
    <property type="entry name" value="BETA-1,4 N-ACETYLGALACTOSAMINYLTRANSFERASE 2-LIKE"/>
    <property type="match status" value="1"/>
</dbReference>
<reference evidence="2 3" key="1">
    <citation type="submission" date="2019-08" db="EMBL/GenBank/DDBJ databases">
        <title>Deep-cultivation of Planctomycetes and their phenomic and genomic characterization uncovers novel biology.</title>
        <authorList>
            <person name="Wiegand S."/>
            <person name="Jogler M."/>
            <person name="Boedeker C."/>
            <person name="Pinto D."/>
            <person name="Vollmers J."/>
            <person name="Rivas-Marin E."/>
            <person name="Kohn T."/>
            <person name="Peeters S.H."/>
            <person name="Heuer A."/>
            <person name="Rast P."/>
            <person name="Oberbeckmann S."/>
            <person name="Bunk B."/>
            <person name="Jeske O."/>
            <person name="Meyerdierks A."/>
            <person name="Storesund J.E."/>
            <person name="Kallscheuer N."/>
            <person name="Luecker S."/>
            <person name="Lage O.M."/>
            <person name="Pohl T."/>
            <person name="Merkel B.J."/>
            <person name="Hornburger P."/>
            <person name="Mueller R.-W."/>
            <person name="Bruemmer F."/>
            <person name="Labrenz M."/>
            <person name="Spormann A.M."/>
            <person name="Op den Camp H."/>
            <person name="Overmann J."/>
            <person name="Amann R."/>
            <person name="Jetten M.S.M."/>
            <person name="Mascher T."/>
            <person name="Medema M.H."/>
            <person name="Devos D.P."/>
            <person name="Kaster A.-K."/>
            <person name="Ovreas L."/>
            <person name="Rohde M."/>
            <person name="Galperin M.Y."/>
            <person name="Jogler C."/>
        </authorList>
    </citation>
    <scope>NUCLEOTIDE SEQUENCE [LARGE SCALE GENOMIC DNA]</scope>
    <source>
        <strain evidence="2 3">Pr1d</strain>
    </source>
</reference>
<dbReference type="InterPro" id="IPR001173">
    <property type="entry name" value="Glyco_trans_2-like"/>
</dbReference>
<evidence type="ECO:0000313" key="3">
    <source>
        <dbReference type="Proteomes" id="UP000323917"/>
    </source>
</evidence>
<dbReference type="Proteomes" id="UP000323917">
    <property type="component" value="Chromosome"/>
</dbReference>
<sequence>MFKEGMPRSTGRPIYAFFFKFAGVTVAASDLAKLTAIIRTFDRPRAIGRLLKSIRRYHPTMKVLVADDGVEPTPYNNAEILRLPSEKGQAACLNALLARVRTPQFLVINEQAEMHKAVQLESLVDLVANNQLDIAGGNVVTCRKRLWFFVSRTPQSKHGLMEIAGDRLTLLPGSRSQGSGFWWCDLVPSFYVARTDRVRAMGGWDPELRDDCHEEFFFRAHRHGIRVGIHPEASIWEWSEVTKQPTDVSHRRDLALSVAKMGLAEMTDLEGHTIRPPRLSRAA</sequence>
<dbReference type="Gene3D" id="3.90.550.10">
    <property type="entry name" value="Spore Coat Polysaccharide Biosynthesis Protein SpsA, Chain A"/>
    <property type="match status" value="1"/>
</dbReference>
<protein>
    <submittedName>
        <fullName evidence="2">Glycosyl transferase family 2</fullName>
    </submittedName>
</protein>
<dbReference type="AlphaFoldDB" id="A0A5B9Q5W8"/>
<dbReference type="KEGG" id="bgok:Pr1d_03400"/>
<evidence type="ECO:0000313" key="2">
    <source>
        <dbReference type="EMBL" id="QEG33079.1"/>
    </source>
</evidence>
<evidence type="ECO:0000259" key="1">
    <source>
        <dbReference type="Pfam" id="PF00535"/>
    </source>
</evidence>
<keyword evidence="3" id="KW-1185">Reference proteome</keyword>